<name>A0AAN6GEP3_9BASI</name>
<evidence type="ECO:0000313" key="2">
    <source>
        <dbReference type="EMBL" id="KAK0537469.1"/>
    </source>
</evidence>
<dbReference type="Proteomes" id="UP001176521">
    <property type="component" value="Unassembled WGS sequence"/>
</dbReference>
<sequence>MASGRHELPVGIQECVHKIRPELLVPFLAALHAVQETHIGLTRPDWAAIWMQDRFDDTPEALKRWLSSFWDSYLDDIGARTAPPLLENAPGPGNVDHGGRPSSSQRQHHEQGRQQLQLLSDPGGRACARDNQQVSIFAAPATHLIDQRQAHPKPMQTAALEAGPAKKVAAGHSQDTAVAISGRSRGQTRTALVGRKAGKYGVPSLAATENASRNSVKKAPSKSRRHDLGYISRLAGGSLRSGKAKSKLHSAYSYAGLYHCQSGQICGHPLGHSETGQLVAERASVTKRKTRYKDLRECWICGHCSARISSQVGDTAVLSRHLSEKHADLSD</sequence>
<keyword evidence="3" id="KW-1185">Reference proteome</keyword>
<accession>A0AAN6GEP3</accession>
<gene>
    <name evidence="2" type="ORF">OC842_001615</name>
</gene>
<comment type="caution">
    <text evidence="2">The sequence shown here is derived from an EMBL/GenBank/DDBJ whole genome shotgun (WGS) entry which is preliminary data.</text>
</comment>
<proteinExistence type="predicted"/>
<dbReference type="AlphaFoldDB" id="A0AAN6GEP3"/>
<dbReference type="EMBL" id="JAPDMQ010000059">
    <property type="protein sequence ID" value="KAK0537469.1"/>
    <property type="molecule type" value="Genomic_DNA"/>
</dbReference>
<feature type="region of interest" description="Disordered" evidence="1">
    <location>
        <begin position="83"/>
        <end position="116"/>
    </location>
</feature>
<evidence type="ECO:0000313" key="3">
    <source>
        <dbReference type="Proteomes" id="UP001176521"/>
    </source>
</evidence>
<protein>
    <submittedName>
        <fullName evidence="2">Uncharacterized protein</fullName>
    </submittedName>
</protein>
<reference evidence="2" key="1">
    <citation type="journal article" date="2023" name="PhytoFront">
        <title>Draft Genome Resources of Seven Strains of Tilletia horrida, Causal Agent of Kernel Smut of Rice.</title>
        <authorList>
            <person name="Khanal S."/>
            <person name="Antony Babu S."/>
            <person name="Zhou X.G."/>
        </authorList>
    </citation>
    <scope>NUCLEOTIDE SEQUENCE</scope>
    <source>
        <strain evidence="2">TX3</strain>
    </source>
</reference>
<organism evidence="2 3">
    <name type="scientific">Tilletia horrida</name>
    <dbReference type="NCBI Taxonomy" id="155126"/>
    <lineage>
        <taxon>Eukaryota</taxon>
        <taxon>Fungi</taxon>
        <taxon>Dikarya</taxon>
        <taxon>Basidiomycota</taxon>
        <taxon>Ustilaginomycotina</taxon>
        <taxon>Exobasidiomycetes</taxon>
        <taxon>Tilletiales</taxon>
        <taxon>Tilletiaceae</taxon>
        <taxon>Tilletia</taxon>
    </lineage>
</organism>
<evidence type="ECO:0000256" key="1">
    <source>
        <dbReference type="SAM" id="MobiDB-lite"/>
    </source>
</evidence>